<dbReference type="GeneID" id="92857688"/>
<organism evidence="3 4">
    <name type="scientific">Cutibacterium acnes</name>
    <name type="common">Propionibacterium acnes</name>
    <dbReference type="NCBI Taxonomy" id="1747"/>
    <lineage>
        <taxon>Bacteria</taxon>
        <taxon>Bacillati</taxon>
        <taxon>Actinomycetota</taxon>
        <taxon>Actinomycetes</taxon>
        <taxon>Propionibacteriales</taxon>
        <taxon>Propionibacteriaceae</taxon>
        <taxon>Cutibacterium</taxon>
    </lineage>
</organism>
<dbReference type="SUPFAM" id="SSF56112">
    <property type="entry name" value="Protein kinase-like (PK-like)"/>
    <property type="match status" value="1"/>
</dbReference>
<reference evidence="3 4" key="1">
    <citation type="submission" date="2017-02" db="EMBL/GenBank/DDBJ databases">
        <title>Prevalence of linear plasmids in Cutibacterium acnes isolates obtained from cancerous prostatic tissue.</title>
        <authorList>
            <person name="Davidsson S."/>
            <person name="Bruggemann H."/>
        </authorList>
    </citation>
    <scope>NUCLEOTIDE SEQUENCE [LARGE SCALE GENOMIC DNA]</scope>
    <source>
        <strain evidence="3 4">11-78</strain>
    </source>
</reference>
<reference evidence="2 5" key="2">
    <citation type="submission" date="2018-08" db="EMBL/GenBank/DDBJ databases">
        <title>Genome sequencing of Cutibacterium acnes KCOM 1315.</title>
        <authorList>
            <person name="Kook J.-K."/>
            <person name="Park S.-N."/>
            <person name="Lim Y.K."/>
        </authorList>
    </citation>
    <scope>NUCLEOTIDE SEQUENCE [LARGE SCALE GENOMIC DNA]</scope>
    <source>
        <strain evidence="2 5">KCOM 1315</strain>
    </source>
</reference>
<evidence type="ECO:0000313" key="4">
    <source>
        <dbReference type="Proteomes" id="UP000226191"/>
    </source>
</evidence>
<feature type="domain" description="Aminoglycoside phosphotransferase" evidence="1">
    <location>
        <begin position="168"/>
        <end position="341"/>
    </location>
</feature>
<dbReference type="AlphaFoldDB" id="A0A2B7I5W4"/>
<dbReference type="OrthoDB" id="3837844at2"/>
<dbReference type="Proteomes" id="UP000226191">
    <property type="component" value="Unassembled WGS sequence"/>
</dbReference>
<evidence type="ECO:0000313" key="2">
    <source>
        <dbReference type="EMBL" id="AXM07648.1"/>
    </source>
</evidence>
<evidence type="ECO:0000313" key="3">
    <source>
        <dbReference type="EMBL" id="PGF32514.1"/>
    </source>
</evidence>
<dbReference type="InterPro" id="IPR002575">
    <property type="entry name" value="Aminoglycoside_PTrfase"/>
</dbReference>
<proteinExistence type="predicted"/>
<accession>A0A2B7I5W4</accession>
<dbReference type="EMBL" id="MVCE01000005">
    <property type="protein sequence ID" value="PGF32514.1"/>
    <property type="molecule type" value="Genomic_DNA"/>
</dbReference>
<dbReference type="OMA" id="GPHRVQE"/>
<dbReference type="InterPro" id="IPR011009">
    <property type="entry name" value="Kinase-like_dom_sf"/>
</dbReference>
<evidence type="ECO:0000259" key="1">
    <source>
        <dbReference type="Pfam" id="PF01636"/>
    </source>
</evidence>
<dbReference type="Gene3D" id="3.90.1200.10">
    <property type="match status" value="1"/>
</dbReference>
<sequence length="413" mass="44882">MRRRPAWLGGPGKDADGAVLLTGPEAGELLKAAVGHAGGGLVDWHLDHVDANPGQSTTATYQARVQWPAGEREELFGMSARASGPAVTDSRADIYVDGSREVAVWRYPDDPDLPGLSRAAYPEQMAAIISDLNLVGARVSAQQINLHMIGYRPRRRAVLCAEVNNRRFYVKVLRDGIFQATLARHDLLTRASVPSPRVAGVTEDNLLFLTELPGCPLSKALFEPGSPCTAESLVSLLDQLPPQVCDLPRRSPWSESVAHYCRMVAAALPDQSERLERMAQIITEGLSDVPAGNEPTHGDFHEGQIHVWNGHVCGILDVDTVGPGRRADDLACLVAHLSTVQRMNVPQADRMRQILTAWVPVFDSRVDPIELRLRSAAVAISLATGPYRSQEDNWQAETLSIVDAAEALVNQVA</sequence>
<evidence type="ECO:0000313" key="5">
    <source>
        <dbReference type="Proteomes" id="UP000256621"/>
    </source>
</evidence>
<protein>
    <submittedName>
        <fullName evidence="2 3">Phosphotransferase</fullName>
    </submittedName>
</protein>
<dbReference type="Pfam" id="PF01636">
    <property type="entry name" value="APH"/>
    <property type="match status" value="1"/>
</dbReference>
<dbReference type="RefSeq" id="WP_002516046.1">
    <property type="nucleotide sequence ID" value="NZ_AP019664.1"/>
</dbReference>
<name>A0A2B7I5W4_CUTAC</name>
<dbReference type="EMBL" id="CP031442">
    <property type="protein sequence ID" value="AXM07648.1"/>
    <property type="molecule type" value="Genomic_DNA"/>
</dbReference>
<gene>
    <name evidence="3" type="ORF">B1B09_10415</name>
    <name evidence="2" type="ORF">DXN06_11390</name>
</gene>
<dbReference type="Proteomes" id="UP000256621">
    <property type="component" value="Chromosome"/>
</dbReference>